<dbReference type="Proteomes" id="UP000663860">
    <property type="component" value="Unassembled WGS sequence"/>
</dbReference>
<comment type="caution">
    <text evidence="2">The sequence shown here is derived from an EMBL/GenBank/DDBJ whole genome shotgun (WGS) entry which is preliminary data.</text>
</comment>
<gene>
    <name evidence="2" type="ORF">IZO911_LOCUS33161</name>
</gene>
<evidence type="ECO:0000259" key="1">
    <source>
        <dbReference type="Pfam" id="PF10551"/>
    </source>
</evidence>
<dbReference type="PANTHER" id="PTHR31569:SF4">
    <property type="entry name" value="SWIM-TYPE DOMAIN-CONTAINING PROTEIN"/>
    <property type="match status" value="1"/>
</dbReference>
<dbReference type="EMBL" id="CAJNOE010000598">
    <property type="protein sequence ID" value="CAF1284556.1"/>
    <property type="molecule type" value="Genomic_DNA"/>
</dbReference>
<feature type="domain" description="MULE transposase" evidence="1">
    <location>
        <begin position="32"/>
        <end position="127"/>
    </location>
</feature>
<organism evidence="2 3">
    <name type="scientific">Adineta steineri</name>
    <dbReference type="NCBI Taxonomy" id="433720"/>
    <lineage>
        <taxon>Eukaryota</taxon>
        <taxon>Metazoa</taxon>
        <taxon>Spiralia</taxon>
        <taxon>Gnathifera</taxon>
        <taxon>Rotifera</taxon>
        <taxon>Eurotatoria</taxon>
        <taxon>Bdelloidea</taxon>
        <taxon>Adinetida</taxon>
        <taxon>Adinetidae</taxon>
        <taxon>Adineta</taxon>
    </lineage>
</organism>
<evidence type="ECO:0000313" key="2">
    <source>
        <dbReference type="EMBL" id="CAF1284556.1"/>
    </source>
</evidence>
<evidence type="ECO:0000313" key="3">
    <source>
        <dbReference type="Proteomes" id="UP000663860"/>
    </source>
</evidence>
<dbReference type="PANTHER" id="PTHR31569">
    <property type="entry name" value="SWIM-TYPE DOMAIN-CONTAINING PROTEIN"/>
    <property type="match status" value="1"/>
</dbReference>
<dbReference type="InterPro" id="IPR018289">
    <property type="entry name" value="MULE_transposase_dom"/>
</dbReference>
<proteinExistence type="predicted"/>
<dbReference type="InterPro" id="IPR052579">
    <property type="entry name" value="Zinc_finger_SWIM"/>
</dbReference>
<dbReference type="AlphaFoldDB" id="A0A815CJM8"/>
<sequence length="219" mass="25319">MLFCDKIKQSRLLAFSSLSALKQLAQSTIRNADGTFRTAPKFFSQSYTIHAHDEYSMKPIVFSALPDKFEETYTTVLEALVLYAQINNIILNPTSISIDFEQAAFNAFKKIFPNANILFCHFHFAKNIMKRLKKLRLNDELKKDNVKREIANVLSLPLLPPNKITAAFFDTVEVLESINRNFKPFLNYVEKTYVINANFDSLNWNHYPTLSNRPRTNNQ</sequence>
<name>A0A815CJM8_9BILA</name>
<dbReference type="Pfam" id="PF10551">
    <property type="entry name" value="MULE"/>
    <property type="match status" value="1"/>
</dbReference>
<protein>
    <recommendedName>
        <fullName evidence="1">MULE transposase domain-containing protein</fullName>
    </recommendedName>
</protein>
<reference evidence="2" key="1">
    <citation type="submission" date="2021-02" db="EMBL/GenBank/DDBJ databases">
        <authorList>
            <person name="Nowell W R."/>
        </authorList>
    </citation>
    <scope>NUCLEOTIDE SEQUENCE</scope>
</reference>
<accession>A0A815CJM8</accession>